<comment type="caution">
    <text evidence="1">The sequence shown here is derived from an EMBL/GenBank/DDBJ whole genome shotgun (WGS) entry which is preliminary data.</text>
</comment>
<dbReference type="EMBL" id="ADLW01000006">
    <property type="protein sequence ID" value="EGK03680.1"/>
    <property type="molecule type" value="Genomic_DNA"/>
</dbReference>
<gene>
    <name evidence="1" type="ORF">HMPREF9456_01747</name>
</gene>
<sequence length="67" mass="8167">MLQVYNEYKKAYIKQLILQKRLNTKHIFSFYKRKIKFYIRSLTANISLSSANLMYYTNETNFIDEIC</sequence>
<keyword evidence="2" id="KW-1185">Reference proteome</keyword>
<proteinExistence type="predicted"/>
<evidence type="ECO:0000313" key="1">
    <source>
        <dbReference type="EMBL" id="EGK03680.1"/>
    </source>
</evidence>
<dbReference type="AlphaFoldDB" id="F8WZY5"/>
<organism evidence="1 2">
    <name type="scientific">Dysgonomonas mossii DSM 22836</name>
    <dbReference type="NCBI Taxonomy" id="742767"/>
    <lineage>
        <taxon>Bacteria</taxon>
        <taxon>Pseudomonadati</taxon>
        <taxon>Bacteroidota</taxon>
        <taxon>Bacteroidia</taxon>
        <taxon>Bacteroidales</taxon>
        <taxon>Dysgonomonadaceae</taxon>
        <taxon>Dysgonomonas</taxon>
    </lineage>
</organism>
<evidence type="ECO:0000313" key="2">
    <source>
        <dbReference type="Proteomes" id="UP000006420"/>
    </source>
</evidence>
<dbReference type="Proteomes" id="UP000006420">
    <property type="component" value="Unassembled WGS sequence"/>
</dbReference>
<protein>
    <submittedName>
        <fullName evidence="1">Uncharacterized protein</fullName>
    </submittedName>
</protein>
<dbReference type="HOGENOM" id="CLU_2805608_0_0_10"/>
<name>F8WZY5_9BACT</name>
<reference evidence="1 2" key="1">
    <citation type="submission" date="2011-04" db="EMBL/GenBank/DDBJ databases">
        <title>The Genome Sequence of Dysgonomonas mossii DSM 22836.</title>
        <authorList>
            <consortium name="The Broad Institute Genome Sequencing Platform"/>
            <person name="Earl A."/>
            <person name="Ward D."/>
            <person name="Feldgarden M."/>
            <person name="Gevers D."/>
            <person name="Pudlo N."/>
            <person name="Martens E."/>
            <person name="Allen-Vercoe E."/>
            <person name="Young S.K."/>
            <person name="Zeng Q."/>
            <person name="Gargeya S."/>
            <person name="Fitzgerald M."/>
            <person name="Haas B."/>
            <person name="Abouelleil A."/>
            <person name="Alvarado L."/>
            <person name="Arachchi H.M."/>
            <person name="Berlin A."/>
            <person name="Brown A."/>
            <person name="Chapman S.B."/>
            <person name="Chen Z."/>
            <person name="Dunbar C."/>
            <person name="Freedman E."/>
            <person name="Gearin G."/>
            <person name="Gellesch M."/>
            <person name="Goldberg J."/>
            <person name="Griggs A."/>
            <person name="Gujja S."/>
            <person name="Heiman D."/>
            <person name="Howarth C."/>
            <person name="Larson L."/>
            <person name="Lui A."/>
            <person name="MacDonald P.J.P."/>
            <person name="Mehta T."/>
            <person name="Montmayeur A."/>
            <person name="Murphy C."/>
            <person name="Neiman D."/>
            <person name="Pearson M."/>
            <person name="Priest M."/>
            <person name="Roberts A."/>
            <person name="Saif S."/>
            <person name="Shea T."/>
            <person name="Shenoy N."/>
            <person name="Sisk P."/>
            <person name="Stolte C."/>
            <person name="Sykes S."/>
            <person name="Yandava C."/>
            <person name="Wortman J."/>
            <person name="Nusbaum C."/>
            <person name="Birren B."/>
        </authorList>
    </citation>
    <scope>NUCLEOTIDE SEQUENCE [LARGE SCALE GENOMIC DNA]</scope>
    <source>
        <strain evidence="1 2">DSM 22836</strain>
    </source>
</reference>
<dbReference type="STRING" id="742767.HMPREF9456_01747"/>
<accession>F8WZY5</accession>